<dbReference type="InterPro" id="IPR006179">
    <property type="entry name" value="5_nucleotidase/apyrase"/>
</dbReference>
<dbReference type="STRING" id="104452.A0A0L7KZF1"/>
<feature type="region of interest" description="Disordered" evidence="2">
    <location>
        <begin position="271"/>
        <end position="290"/>
    </location>
</feature>
<comment type="caution">
    <text evidence="4">The sequence shown here is derived from an EMBL/GenBank/DDBJ whole genome shotgun (WGS) entry which is preliminary data.</text>
</comment>
<dbReference type="AlphaFoldDB" id="A0A0L7KZF1"/>
<dbReference type="PRINTS" id="PR01607">
    <property type="entry name" value="APYRASEFAMLY"/>
</dbReference>
<dbReference type="GO" id="GO:0005886">
    <property type="term" value="C:plasma membrane"/>
    <property type="evidence" value="ECO:0007669"/>
    <property type="project" value="TreeGrafter"/>
</dbReference>
<dbReference type="SUPFAM" id="SSF56300">
    <property type="entry name" value="Metallo-dependent phosphatases"/>
    <property type="match status" value="1"/>
</dbReference>
<evidence type="ECO:0000256" key="1">
    <source>
        <dbReference type="ARBA" id="ARBA00022723"/>
    </source>
</evidence>
<dbReference type="InterPro" id="IPR029052">
    <property type="entry name" value="Metallo-depent_PP-like"/>
</dbReference>
<keyword evidence="1" id="KW-0479">Metal-binding</keyword>
<proteinExistence type="predicted"/>
<dbReference type="EMBL" id="JTDY01004212">
    <property type="protein sequence ID" value="KOB68451.1"/>
    <property type="molecule type" value="Genomic_DNA"/>
</dbReference>
<dbReference type="GO" id="GO:0006196">
    <property type="term" value="P:AMP catabolic process"/>
    <property type="evidence" value="ECO:0007669"/>
    <property type="project" value="TreeGrafter"/>
</dbReference>
<evidence type="ECO:0000313" key="4">
    <source>
        <dbReference type="EMBL" id="KOB68451.1"/>
    </source>
</evidence>
<dbReference type="PANTHER" id="PTHR11575:SF32">
    <property type="entry name" value="APYRASE-LIKE PROTEIN"/>
    <property type="match status" value="1"/>
</dbReference>
<sequence>MFSFDEVSPQGTVCQPAEDPCIGGFARLYTAISQAREAEPDSLLLNGGDTFQGTIWYNFLRWNVSQHFMNMLPHDAHAPMLGANVNTQLEPTMTPYIRNHVVVERRGRRIGIIGVLLRVFSAPIGQVIMEDELEAVNREAALLTAQGVDIIIVLSHIGALASQVSSDVDIIVGAHSHTLLFTGETPNGDTPASDYPTVVTQANGHQIPIVQASCYTRYLGNIKFVFDAQGKVLRTSTKHSRASLRQHVAPAGSLLSTTRCFLNSSMSLMNVEPSSGQSSAHASFASTNER</sequence>
<accession>A0A0L7KZF1</accession>
<evidence type="ECO:0000313" key="5">
    <source>
        <dbReference type="Proteomes" id="UP000037510"/>
    </source>
</evidence>
<organism evidence="4 5">
    <name type="scientific">Operophtera brumata</name>
    <name type="common">Winter moth</name>
    <name type="synonym">Phalaena brumata</name>
    <dbReference type="NCBI Taxonomy" id="104452"/>
    <lineage>
        <taxon>Eukaryota</taxon>
        <taxon>Metazoa</taxon>
        <taxon>Ecdysozoa</taxon>
        <taxon>Arthropoda</taxon>
        <taxon>Hexapoda</taxon>
        <taxon>Insecta</taxon>
        <taxon>Pterygota</taxon>
        <taxon>Neoptera</taxon>
        <taxon>Endopterygota</taxon>
        <taxon>Lepidoptera</taxon>
        <taxon>Glossata</taxon>
        <taxon>Ditrysia</taxon>
        <taxon>Geometroidea</taxon>
        <taxon>Geometridae</taxon>
        <taxon>Larentiinae</taxon>
        <taxon>Operophtera</taxon>
    </lineage>
</organism>
<dbReference type="Pfam" id="PF00149">
    <property type="entry name" value="Metallophos"/>
    <property type="match status" value="1"/>
</dbReference>
<dbReference type="InterPro" id="IPR004843">
    <property type="entry name" value="Calcineurin-like_PHP"/>
</dbReference>
<dbReference type="Gene3D" id="3.60.21.10">
    <property type="match status" value="2"/>
</dbReference>
<keyword evidence="5" id="KW-1185">Reference proteome</keyword>
<protein>
    <submittedName>
        <fullName evidence="4">Putative apyrase</fullName>
    </submittedName>
</protein>
<evidence type="ECO:0000256" key="2">
    <source>
        <dbReference type="SAM" id="MobiDB-lite"/>
    </source>
</evidence>
<feature type="domain" description="Calcineurin-like phosphoesterase" evidence="3">
    <location>
        <begin position="22"/>
        <end position="178"/>
    </location>
</feature>
<dbReference type="PANTHER" id="PTHR11575">
    <property type="entry name" value="5'-NUCLEOTIDASE-RELATED"/>
    <property type="match status" value="1"/>
</dbReference>
<dbReference type="GO" id="GO:0008253">
    <property type="term" value="F:5'-nucleotidase activity"/>
    <property type="evidence" value="ECO:0007669"/>
    <property type="project" value="TreeGrafter"/>
</dbReference>
<dbReference type="Proteomes" id="UP000037510">
    <property type="component" value="Unassembled WGS sequence"/>
</dbReference>
<reference evidence="4 5" key="1">
    <citation type="journal article" date="2015" name="Genome Biol. Evol.">
        <title>The genome of winter moth (Operophtera brumata) provides a genomic perspective on sexual dimorphism and phenology.</title>
        <authorList>
            <person name="Derks M.F."/>
            <person name="Smit S."/>
            <person name="Salis L."/>
            <person name="Schijlen E."/>
            <person name="Bossers A."/>
            <person name="Mateman C."/>
            <person name="Pijl A.S."/>
            <person name="de Ridder D."/>
            <person name="Groenen M.A."/>
            <person name="Visser M.E."/>
            <person name="Megens H.J."/>
        </authorList>
    </citation>
    <scope>NUCLEOTIDE SEQUENCE [LARGE SCALE GENOMIC DNA]</scope>
    <source>
        <strain evidence="4">WM2013NL</strain>
        <tissue evidence="4">Head and thorax</tissue>
    </source>
</reference>
<evidence type="ECO:0000259" key="3">
    <source>
        <dbReference type="Pfam" id="PF00149"/>
    </source>
</evidence>
<dbReference type="GO" id="GO:0046872">
    <property type="term" value="F:metal ion binding"/>
    <property type="evidence" value="ECO:0007669"/>
    <property type="project" value="UniProtKB-KW"/>
</dbReference>
<gene>
    <name evidence="4" type="ORF">OBRU01_18357</name>
</gene>
<name>A0A0L7KZF1_OPEBR</name>
<feature type="non-terminal residue" evidence="4">
    <location>
        <position position="290"/>
    </location>
</feature>